<organism evidence="1 2">
    <name type="scientific">Actinomadura sediminis</name>
    <dbReference type="NCBI Taxonomy" id="1038904"/>
    <lineage>
        <taxon>Bacteria</taxon>
        <taxon>Bacillati</taxon>
        <taxon>Actinomycetota</taxon>
        <taxon>Actinomycetes</taxon>
        <taxon>Streptosporangiales</taxon>
        <taxon>Thermomonosporaceae</taxon>
        <taxon>Actinomadura</taxon>
    </lineage>
</organism>
<dbReference type="EMBL" id="JBHTJA010000017">
    <property type="protein sequence ID" value="MFD0901156.1"/>
    <property type="molecule type" value="Genomic_DNA"/>
</dbReference>
<comment type="caution">
    <text evidence="1">The sequence shown here is derived from an EMBL/GenBank/DDBJ whole genome shotgun (WGS) entry which is preliminary data.</text>
</comment>
<proteinExistence type="predicted"/>
<name>A0ABW3EQB4_9ACTN</name>
<evidence type="ECO:0000313" key="2">
    <source>
        <dbReference type="Proteomes" id="UP001596972"/>
    </source>
</evidence>
<protein>
    <submittedName>
        <fullName evidence="1">Uncharacterized protein</fullName>
    </submittedName>
</protein>
<gene>
    <name evidence="1" type="ORF">ACFQ11_12190</name>
</gene>
<reference evidence="2" key="1">
    <citation type="journal article" date="2019" name="Int. J. Syst. Evol. Microbiol.">
        <title>The Global Catalogue of Microorganisms (GCM) 10K type strain sequencing project: providing services to taxonomists for standard genome sequencing and annotation.</title>
        <authorList>
            <consortium name="The Broad Institute Genomics Platform"/>
            <consortium name="The Broad Institute Genome Sequencing Center for Infectious Disease"/>
            <person name="Wu L."/>
            <person name="Ma J."/>
        </authorList>
    </citation>
    <scope>NUCLEOTIDE SEQUENCE [LARGE SCALE GENOMIC DNA]</scope>
    <source>
        <strain evidence="2">JCM 31202</strain>
    </source>
</reference>
<dbReference type="Proteomes" id="UP001596972">
    <property type="component" value="Unassembled WGS sequence"/>
</dbReference>
<accession>A0ABW3EQB4</accession>
<sequence length="134" mass="14521">MIFTMFSNTPSRNAACPGSPLAYSPVSADVLRRPRLRGASAGTGGQEPIGGSILGNEAISAVRRCAEIGEQPRDLRDLRDLRGVRRAQRFQDEQGWSVFEHLLEDVTIQASATARKGATLMGGVSGPYPWRRPV</sequence>
<keyword evidence="2" id="KW-1185">Reference proteome</keyword>
<dbReference type="RefSeq" id="WP_378298341.1">
    <property type="nucleotide sequence ID" value="NZ_JBHTJA010000017.1"/>
</dbReference>
<evidence type="ECO:0000313" key="1">
    <source>
        <dbReference type="EMBL" id="MFD0901156.1"/>
    </source>
</evidence>